<keyword evidence="6 12" id="KW-0479">Metal-binding</keyword>
<dbReference type="PANTHER" id="PTHR10890">
    <property type="entry name" value="CYSTEINYL-TRNA SYNTHETASE"/>
    <property type="match status" value="1"/>
</dbReference>
<dbReference type="RefSeq" id="WP_048322372.1">
    <property type="nucleotide sequence ID" value="NZ_CP123597.1"/>
</dbReference>
<comment type="subcellular location">
    <subcellularLocation>
        <location evidence="1 12">Cytoplasm</location>
    </subcellularLocation>
</comment>
<dbReference type="Proteomes" id="UP000443014">
    <property type="component" value="Unassembled WGS sequence"/>
</dbReference>
<dbReference type="Pfam" id="PF23493">
    <property type="entry name" value="CysS_C"/>
    <property type="match status" value="1"/>
</dbReference>
<organism evidence="14 15">
    <name type="scientific">Serratia marcescens</name>
    <dbReference type="NCBI Taxonomy" id="615"/>
    <lineage>
        <taxon>Bacteria</taxon>
        <taxon>Pseudomonadati</taxon>
        <taxon>Pseudomonadota</taxon>
        <taxon>Gammaproteobacteria</taxon>
        <taxon>Enterobacterales</taxon>
        <taxon>Yersiniaceae</taxon>
        <taxon>Serratia</taxon>
    </lineage>
</organism>
<dbReference type="InterPro" id="IPR032678">
    <property type="entry name" value="tRNA-synt_1_cat_dom"/>
</dbReference>
<protein>
    <recommendedName>
        <fullName evidence="12">Cysteine--tRNA ligase</fullName>
        <ecNumber evidence="12">6.1.1.16</ecNumber>
    </recommendedName>
    <alternativeName>
        <fullName evidence="12">Cysteinyl-tRNA synthetase</fullName>
        <shortName evidence="12">CysRS</shortName>
    </alternativeName>
</protein>
<dbReference type="SUPFAM" id="SSF52374">
    <property type="entry name" value="Nucleotidylyl transferase"/>
    <property type="match status" value="1"/>
</dbReference>
<gene>
    <name evidence="12 14" type="primary">cysS</name>
    <name evidence="14" type="ORF">GMA22_00985</name>
</gene>
<evidence type="ECO:0000256" key="5">
    <source>
        <dbReference type="ARBA" id="ARBA00022598"/>
    </source>
</evidence>
<proteinExistence type="inferred from homology"/>
<dbReference type="Gene3D" id="1.20.120.1910">
    <property type="entry name" value="Cysteine-tRNA ligase, C-terminal anti-codon recognition domain"/>
    <property type="match status" value="1"/>
</dbReference>
<evidence type="ECO:0000256" key="4">
    <source>
        <dbReference type="ARBA" id="ARBA00022490"/>
    </source>
</evidence>
<keyword evidence="9 12" id="KW-0067">ATP-binding</keyword>
<feature type="binding site" evidence="12">
    <location>
        <position position="209"/>
    </location>
    <ligand>
        <name>Zn(2+)</name>
        <dbReference type="ChEBI" id="CHEBI:29105"/>
    </ligand>
</feature>
<dbReference type="FunFam" id="1.20.120.1910:FF:000001">
    <property type="entry name" value="Cysteine--tRNA ligase"/>
    <property type="match status" value="1"/>
</dbReference>
<keyword evidence="8 12" id="KW-0862">Zinc</keyword>
<dbReference type="InterPro" id="IPR056411">
    <property type="entry name" value="CysS_C"/>
</dbReference>
<comment type="subunit">
    <text evidence="3 12">Monomer.</text>
</comment>
<name>A0ABD6HWZ4_SERMA</name>
<dbReference type="InterPro" id="IPR014729">
    <property type="entry name" value="Rossmann-like_a/b/a_fold"/>
</dbReference>
<evidence type="ECO:0000256" key="3">
    <source>
        <dbReference type="ARBA" id="ARBA00011245"/>
    </source>
</evidence>
<evidence type="ECO:0000256" key="11">
    <source>
        <dbReference type="ARBA" id="ARBA00023146"/>
    </source>
</evidence>
<feature type="binding site" evidence="12">
    <location>
        <position position="269"/>
    </location>
    <ligand>
        <name>ATP</name>
        <dbReference type="ChEBI" id="CHEBI:30616"/>
    </ligand>
</feature>
<dbReference type="GO" id="GO:0008270">
    <property type="term" value="F:zinc ion binding"/>
    <property type="evidence" value="ECO:0007669"/>
    <property type="project" value="UniProtKB-UniRule"/>
</dbReference>
<dbReference type="CDD" id="cd00672">
    <property type="entry name" value="CysRS_core"/>
    <property type="match status" value="1"/>
</dbReference>
<keyword evidence="4 12" id="KW-0963">Cytoplasm</keyword>
<dbReference type="EC" id="6.1.1.16" evidence="12"/>
<dbReference type="PANTHER" id="PTHR10890:SF3">
    <property type="entry name" value="CYSTEINE--TRNA LIGASE, CYTOPLASMIC"/>
    <property type="match status" value="1"/>
</dbReference>
<evidence type="ECO:0000256" key="8">
    <source>
        <dbReference type="ARBA" id="ARBA00022833"/>
    </source>
</evidence>
<keyword evidence="10 12" id="KW-0648">Protein biosynthesis</keyword>
<dbReference type="InterPro" id="IPR015803">
    <property type="entry name" value="Cys-tRNA-ligase"/>
</dbReference>
<feature type="binding site" evidence="12">
    <location>
        <position position="238"/>
    </location>
    <ligand>
        <name>Zn(2+)</name>
        <dbReference type="ChEBI" id="CHEBI:29105"/>
    </ligand>
</feature>
<dbReference type="GO" id="GO:0005524">
    <property type="term" value="F:ATP binding"/>
    <property type="evidence" value="ECO:0007669"/>
    <property type="project" value="UniProtKB-UniRule"/>
</dbReference>
<dbReference type="SUPFAM" id="SSF47323">
    <property type="entry name" value="Anticodon-binding domain of a subclass of class I aminoacyl-tRNA synthetases"/>
    <property type="match status" value="1"/>
</dbReference>
<evidence type="ECO:0000256" key="9">
    <source>
        <dbReference type="ARBA" id="ARBA00022840"/>
    </source>
</evidence>
<feature type="short sequence motif" description="'HIGH' region" evidence="12">
    <location>
        <begin position="30"/>
        <end position="40"/>
    </location>
</feature>
<dbReference type="NCBIfam" id="TIGR00435">
    <property type="entry name" value="cysS"/>
    <property type="match status" value="1"/>
</dbReference>
<feature type="binding site" evidence="12">
    <location>
        <position position="234"/>
    </location>
    <ligand>
        <name>Zn(2+)</name>
        <dbReference type="ChEBI" id="CHEBI:29105"/>
    </ligand>
</feature>
<evidence type="ECO:0000256" key="6">
    <source>
        <dbReference type="ARBA" id="ARBA00022723"/>
    </source>
</evidence>
<dbReference type="SMART" id="SM00840">
    <property type="entry name" value="DALR_2"/>
    <property type="match status" value="1"/>
</dbReference>
<keyword evidence="7 12" id="KW-0547">Nucleotide-binding</keyword>
<dbReference type="EMBL" id="WNKC01000001">
    <property type="protein sequence ID" value="MVF01844.1"/>
    <property type="molecule type" value="Genomic_DNA"/>
</dbReference>
<evidence type="ECO:0000256" key="12">
    <source>
        <dbReference type="HAMAP-Rule" id="MF_00041"/>
    </source>
</evidence>
<feature type="binding site" evidence="12">
    <location>
        <position position="28"/>
    </location>
    <ligand>
        <name>Zn(2+)</name>
        <dbReference type="ChEBI" id="CHEBI:29105"/>
    </ligand>
</feature>
<dbReference type="PRINTS" id="PR00983">
    <property type="entry name" value="TRNASYNTHCYS"/>
</dbReference>
<dbReference type="GO" id="GO:0005737">
    <property type="term" value="C:cytoplasm"/>
    <property type="evidence" value="ECO:0007669"/>
    <property type="project" value="UniProtKB-SubCell"/>
</dbReference>
<dbReference type="Gene3D" id="3.40.50.620">
    <property type="entry name" value="HUPs"/>
    <property type="match status" value="1"/>
</dbReference>
<dbReference type="InterPro" id="IPR009080">
    <property type="entry name" value="tRNAsynth_Ia_anticodon-bd"/>
</dbReference>
<reference evidence="14 15" key="1">
    <citation type="submission" date="2019-11" db="EMBL/GenBank/DDBJ databases">
        <title>Whole genome sequence of a plant growth promoting strain Serratia marcescens BTL07 isolated from the rhizoplane of Chili (Capsicum annuum).</title>
        <authorList>
            <person name="Dutta S."/>
            <person name="Khatun A."/>
            <person name="Gupta D.R."/>
            <person name="Surovy M.Z."/>
            <person name="Rahman M.M."/>
            <person name="Mahmud N.U."/>
            <person name="Emes R."/>
            <person name="Warry A."/>
            <person name="West H."/>
            <person name="Clarke M.L."/>
            <person name="Islam M.T."/>
        </authorList>
    </citation>
    <scope>NUCLEOTIDE SEQUENCE [LARGE SCALE GENOMIC DNA]</scope>
    <source>
        <strain evidence="14 15">BTL07</strain>
    </source>
</reference>
<sequence>MLKIFNTLSRQKEEFKPIHAGKVGMYVCGVTIYDLCHIGHGRTFVAFDVVARYLRYLGYSLNYVRNVTDVDDKIIRRAAENHETCDQLTERMLAEMHADFDALLIDRPDSEPRATQHIAEIIEITQRLIDRDHAYVASNGDVMFSIDSDPQYGLLSRQDLEQLQAGARVEIDDVKRNPMDFVLWKMSKPGEPSWQSPWGPGRPGWHIECSAMNCKQLGTHFDIHGGGSDLMFPHHENEIAQSSCAHDGPYVNYWMHSGMVMIDKEKMSKSLDNFFTIRDVLGHYDAETVRYFLMSGHYRSQLNYSEENLKQARTALERLYTALRGTDADAAPAGGEAFEARFREAMDDDFNTPEAYSALFDLAREVNRLKSEDMAAANGMAAELRKLAKVLGLLQQEPEQFLQGGAQVDDGEVAEIEALIKQRNEARAAKDWALADAARDRLNEMNIVLEDGPQGTTWRRK</sequence>
<evidence type="ECO:0000259" key="13">
    <source>
        <dbReference type="SMART" id="SM00840"/>
    </source>
</evidence>
<evidence type="ECO:0000256" key="2">
    <source>
        <dbReference type="ARBA" id="ARBA00005594"/>
    </source>
</evidence>
<comment type="caution">
    <text evidence="14">The sequence shown here is derived from an EMBL/GenBank/DDBJ whole genome shotgun (WGS) entry which is preliminary data.</text>
</comment>
<dbReference type="FunFam" id="3.40.50.620:FF:000009">
    <property type="entry name" value="Cysteine--tRNA ligase"/>
    <property type="match status" value="1"/>
</dbReference>
<evidence type="ECO:0000313" key="14">
    <source>
        <dbReference type="EMBL" id="MVF01844.1"/>
    </source>
</evidence>
<evidence type="ECO:0000313" key="15">
    <source>
        <dbReference type="Proteomes" id="UP000443014"/>
    </source>
</evidence>
<comment type="catalytic activity">
    <reaction evidence="12">
        <text>tRNA(Cys) + L-cysteine + ATP = L-cysteinyl-tRNA(Cys) + AMP + diphosphate</text>
        <dbReference type="Rhea" id="RHEA:17773"/>
        <dbReference type="Rhea" id="RHEA-COMP:9661"/>
        <dbReference type="Rhea" id="RHEA-COMP:9679"/>
        <dbReference type="ChEBI" id="CHEBI:30616"/>
        <dbReference type="ChEBI" id="CHEBI:33019"/>
        <dbReference type="ChEBI" id="CHEBI:35235"/>
        <dbReference type="ChEBI" id="CHEBI:78442"/>
        <dbReference type="ChEBI" id="CHEBI:78517"/>
        <dbReference type="ChEBI" id="CHEBI:456215"/>
        <dbReference type="EC" id="6.1.1.16"/>
    </reaction>
</comment>
<dbReference type="InterPro" id="IPR015273">
    <property type="entry name" value="Cys-tRNA-synt_Ia_DALR"/>
</dbReference>
<comment type="similarity">
    <text evidence="2 12">Belongs to the class-I aminoacyl-tRNA synthetase family.</text>
</comment>
<dbReference type="CDD" id="cd07963">
    <property type="entry name" value="Anticodon_Ia_Cys"/>
    <property type="match status" value="1"/>
</dbReference>
<dbReference type="Pfam" id="PF09190">
    <property type="entry name" value="DALR_2"/>
    <property type="match status" value="1"/>
</dbReference>
<feature type="short sequence motif" description="'KMSKS' region" evidence="12">
    <location>
        <begin position="266"/>
        <end position="270"/>
    </location>
</feature>
<feature type="domain" description="Cysteinyl-tRNA synthetase class Ia DALR" evidence="13">
    <location>
        <begin position="341"/>
        <end position="402"/>
    </location>
</feature>
<accession>A0ABD6HWZ4</accession>
<evidence type="ECO:0000256" key="10">
    <source>
        <dbReference type="ARBA" id="ARBA00022917"/>
    </source>
</evidence>
<evidence type="ECO:0000256" key="1">
    <source>
        <dbReference type="ARBA" id="ARBA00004496"/>
    </source>
</evidence>
<dbReference type="InterPro" id="IPR024909">
    <property type="entry name" value="Cys-tRNA/MSH_ligase"/>
</dbReference>
<dbReference type="AlphaFoldDB" id="A0ABD6HWZ4"/>
<dbReference type="GO" id="GO:0006423">
    <property type="term" value="P:cysteinyl-tRNA aminoacylation"/>
    <property type="evidence" value="ECO:0007669"/>
    <property type="project" value="UniProtKB-UniRule"/>
</dbReference>
<dbReference type="GO" id="GO:0004817">
    <property type="term" value="F:cysteine-tRNA ligase activity"/>
    <property type="evidence" value="ECO:0007669"/>
    <property type="project" value="UniProtKB-UniRule"/>
</dbReference>
<comment type="cofactor">
    <cofactor evidence="12">
        <name>Zn(2+)</name>
        <dbReference type="ChEBI" id="CHEBI:29105"/>
    </cofactor>
    <text evidence="12">Binds 1 zinc ion per subunit.</text>
</comment>
<dbReference type="HAMAP" id="MF_00041">
    <property type="entry name" value="Cys_tRNA_synth"/>
    <property type="match status" value="1"/>
</dbReference>
<keyword evidence="11 12" id="KW-0030">Aminoacyl-tRNA synthetase</keyword>
<evidence type="ECO:0000256" key="7">
    <source>
        <dbReference type="ARBA" id="ARBA00022741"/>
    </source>
</evidence>
<dbReference type="Pfam" id="PF01406">
    <property type="entry name" value="tRNA-synt_1e"/>
    <property type="match status" value="1"/>
</dbReference>
<keyword evidence="5 12" id="KW-0436">Ligase</keyword>